<dbReference type="InterPro" id="IPR041953">
    <property type="entry name" value="YdeP_MopB"/>
</dbReference>
<dbReference type="GO" id="GO:0043546">
    <property type="term" value="F:molybdopterin cofactor binding"/>
    <property type="evidence" value="ECO:0007669"/>
    <property type="project" value="InterPro"/>
</dbReference>
<protein>
    <submittedName>
        <fullName evidence="12">Molybdopterin-dependent oxidoreductase alpha subunit</fullName>
    </submittedName>
</protein>
<dbReference type="SUPFAM" id="SSF53706">
    <property type="entry name" value="Formate dehydrogenase/DMSO reductase, domains 1-3"/>
    <property type="match status" value="1"/>
</dbReference>
<comment type="cofactor">
    <cofactor evidence="2">
        <name>[4Fe-4S] cluster</name>
        <dbReference type="ChEBI" id="CHEBI:49883"/>
    </cofactor>
</comment>
<comment type="caution">
    <text evidence="12">The sequence shown here is derived from an EMBL/GenBank/DDBJ whole genome shotgun (WGS) entry which is preliminary data.</text>
</comment>
<gene>
    <name evidence="12" type="ORF">OR37_02855</name>
</gene>
<name>R0EJI5_CAUVI</name>
<dbReference type="Pfam" id="PF01568">
    <property type="entry name" value="Molydop_binding"/>
    <property type="match status" value="1"/>
</dbReference>
<dbReference type="PANTHER" id="PTHR43105:SF4">
    <property type="entry name" value="PROTEIN YDEP"/>
    <property type="match status" value="1"/>
</dbReference>
<dbReference type="CDD" id="cd02787">
    <property type="entry name" value="MopB_CT_ydeP"/>
    <property type="match status" value="1"/>
</dbReference>
<reference evidence="12 13" key="1">
    <citation type="journal article" date="2013" name="Genome Announc.">
        <title>Draft Genome Sequence for Caulobacter sp. Strain OR37, a Bacterium Tolerant to Heavy Metals.</title>
        <authorList>
            <person name="Utturkar S.M."/>
            <person name="Bollmann A."/>
            <person name="Brzoska R.M."/>
            <person name="Klingeman D.M."/>
            <person name="Epstein S.E."/>
            <person name="Palumbo A.V."/>
            <person name="Brown S.D."/>
        </authorList>
    </citation>
    <scope>NUCLEOTIDE SEQUENCE [LARGE SCALE GENOMIC DNA]</scope>
    <source>
        <strain evidence="12 13">OR37</strain>
    </source>
</reference>
<keyword evidence="7" id="KW-0560">Oxidoreductase</keyword>
<dbReference type="PATRIC" id="fig|1292034.3.peg.2836"/>
<keyword evidence="13" id="KW-1185">Reference proteome</keyword>
<keyword evidence="5" id="KW-0500">Molybdenum</keyword>
<keyword evidence="4" id="KW-0004">4Fe-4S</keyword>
<comment type="similarity">
    <text evidence="3">Belongs to the prokaryotic molybdopterin-containing oxidoreductase family.</text>
</comment>
<evidence type="ECO:0000256" key="7">
    <source>
        <dbReference type="ARBA" id="ARBA00023002"/>
    </source>
</evidence>
<dbReference type="Gene3D" id="3.40.228.10">
    <property type="entry name" value="Dimethylsulfoxide Reductase, domain 2"/>
    <property type="match status" value="1"/>
</dbReference>
<dbReference type="Proteomes" id="UP000013063">
    <property type="component" value="Unassembled WGS sequence"/>
</dbReference>
<dbReference type="AlphaFoldDB" id="R0EJI5"/>
<feature type="domain" description="Molybdopterin dinucleotide-binding" evidence="11">
    <location>
        <begin position="656"/>
        <end position="765"/>
    </location>
</feature>
<dbReference type="OrthoDB" id="5287431at2"/>
<dbReference type="PANTHER" id="PTHR43105">
    <property type="entry name" value="RESPIRATORY NITRATE REDUCTASE"/>
    <property type="match status" value="1"/>
</dbReference>
<dbReference type="InterPro" id="IPR050123">
    <property type="entry name" value="Prok_molybdopt-oxidoreductase"/>
</dbReference>
<sequence>MTEEQKAAKSQTSSVEGVGEYDKAAGGWGALASVASVLNRQEVVLAGAKTLLRANQPEGFDCPGCAWPDPKHTSSFEFCENGAKAVAWESTPKRVTPDFFAQHTVSELRTWSDHALEDFGRLTHPMVYDAATDKYVPIDWATAFARIGENLRALDDPNKAEFYASGRASNEAAFLFQLMGRAFGTNNFPDCSNMCHEPTSVALPPVIGMGKGSVSLDDFQTCDAIFSFGHNPGTNHPRMMSTLREAARRGCKIVVFNPFKERALERFTSPQSVVEMTTGGSTPIASHYYQVGVGGDGAALQGIMKALLEADRADIASGGPGFLDRDFIAEHTLGFDALRAHLEALEWSEIEAVSALTRARLEEAALIYRRAKSVIVCYGMGITQHRSSSSVIQQIANLLLMRGNIGRAGAGICPVRGHSNVQGARTVGVAEKPSEALLASMDRVFGLKSPRAHGHTVVEMIAAARSGAVKALISLGGNLAAAAPDPEVTHAALQKLDLTVNIATKLNRSHLLFGRESFLLPCLGRTESDVQATGVQAVTVEDSMAMVHASRGTNTPASEHLMSEPAIVAGIAKAALGDHPVDWEWCVADYSRIRDLIEAVFPVDFANYNARVLQPGGFRLPLPHAERNWKTASGKAHFAAFKADGEDPRRGDPSVLLLSSIRSHDQYNTTIYGNSDRYRGVFSRRDVVFMSPEDQNALGLKQGDKVDIVAAFTPDDGVERCVSGFTVVSKDLPAGSIAAYYPEVNRVIVLEDRDQFSGTPAYKSAPVRIRKSL</sequence>
<keyword evidence="8" id="KW-0408">Iron</keyword>
<evidence type="ECO:0000256" key="3">
    <source>
        <dbReference type="ARBA" id="ARBA00010312"/>
    </source>
</evidence>
<dbReference type="InterPro" id="IPR009010">
    <property type="entry name" value="Asp_de-COase-like_dom_sf"/>
</dbReference>
<evidence type="ECO:0000259" key="10">
    <source>
        <dbReference type="Pfam" id="PF00384"/>
    </source>
</evidence>
<evidence type="ECO:0000313" key="13">
    <source>
        <dbReference type="Proteomes" id="UP000013063"/>
    </source>
</evidence>
<dbReference type="RefSeq" id="WP_004621198.1">
    <property type="nucleotide sequence ID" value="NZ_APMP01000019.1"/>
</dbReference>
<feature type="domain" description="Molybdopterin oxidoreductase" evidence="10">
    <location>
        <begin position="121"/>
        <end position="503"/>
    </location>
</feature>
<evidence type="ECO:0000256" key="9">
    <source>
        <dbReference type="ARBA" id="ARBA00023014"/>
    </source>
</evidence>
<evidence type="ECO:0000313" key="12">
    <source>
        <dbReference type="EMBL" id="ENZ81297.1"/>
    </source>
</evidence>
<evidence type="ECO:0000256" key="5">
    <source>
        <dbReference type="ARBA" id="ARBA00022505"/>
    </source>
</evidence>
<dbReference type="GO" id="GO:0030151">
    <property type="term" value="F:molybdenum ion binding"/>
    <property type="evidence" value="ECO:0007669"/>
    <property type="project" value="InterPro"/>
</dbReference>
<dbReference type="Gene3D" id="3.40.50.740">
    <property type="match status" value="1"/>
</dbReference>
<proteinExistence type="inferred from homology"/>
<dbReference type="Gene3D" id="2.40.40.20">
    <property type="match status" value="1"/>
</dbReference>
<comment type="cofactor">
    <cofactor evidence="1">
        <name>Mo-bis(molybdopterin guanine dinucleotide)</name>
        <dbReference type="ChEBI" id="CHEBI:60539"/>
    </cofactor>
</comment>
<keyword evidence="9" id="KW-0411">Iron-sulfur</keyword>
<dbReference type="GO" id="GO:0045333">
    <property type="term" value="P:cellular respiration"/>
    <property type="evidence" value="ECO:0007669"/>
    <property type="project" value="UniProtKB-ARBA"/>
</dbReference>
<dbReference type="SUPFAM" id="SSF50692">
    <property type="entry name" value="ADC-like"/>
    <property type="match status" value="1"/>
</dbReference>
<dbReference type="eggNOG" id="COG0243">
    <property type="taxonomic scope" value="Bacteria"/>
</dbReference>
<dbReference type="GO" id="GO:0051539">
    <property type="term" value="F:4 iron, 4 sulfur cluster binding"/>
    <property type="evidence" value="ECO:0007669"/>
    <property type="project" value="UniProtKB-KW"/>
</dbReference>
<evidence type="ECO:0000256" key="2">
    <source>
        <dbReference type="ARBA" id="ARBA00001966"/>
    </source>
</evidence>
<dbReference type="InterPro" id="IPR010046">
    <property type="entry name" value="Mopterin_OxRdtse_a_bac"/>
</dbReference>
<dbReference type="InterPro" id="IPR037951">
    <property type="entry name" value="MopB_CT_YdeP"/>
</dbReference>
<keyword evidence="6" id="KW-0479">Metal-binding</keyword>
<dbReference type="InterPro" id="IPR006657">
    <property type="entry name" value="MoPterin_dinucl-bd_dom"/>
</dbReference>
<dbReference type="GO" id="GO:0016020">
    <property type="term" value="C:membrane"/>
    <property type="evidence" value="ECO:0007669"/>
    <property type="project" value="TreeGrafter"/>
</dbReference>
<dbReference type="STRING" id="1292034.OR37_02855"/>
<organism evidence="12 13">
    <name type="scientific">Caulobacter vibrioides OR37</name>
    <dbReference type="NCBI Taxonomy" id="1292034"/>
    <lineage>
        <taxon>Bacteria</taxon>
        <taxon>Pseudomonadati</taxon>
        <taxon>Pseudomonadota</taxon>
        <taxon>Alphaproteobacteria</taxon>
        <taxon>Caulobacterales</taxon>
        <taxon>Caulobacteraceae</taxon>
        <taxon>Caulobacter</taxon>
    </lineage>
</organism>
<dbReference type="PIRSF" id="PIRSF000144">
    <property type="entry name" value="CbbBc"/>
    <property type="match status" value="1"/>
</dbReference>
<dbReference type="CDD" id="cd02767">
    <property type="entry name" value="MopB_ydeP"/>
    <property type="match status" value="1"/>
</dbReference>
<dbReference type="GO" id="GO:1990204">
    <property type="term" value="C:oxidoreductase complex"/>
    <property type="evidence" value="ECO:0007669"/>
    <property type="project" value="UniProtKB-ARBA"/>
</dbReference>
<dbReference type="InterPro" id="IPR006656">
    <property type="entry name" value="Mopterin_OxRdtase"/>
</dbReference>
<dbReference type="GO" id="GO:0008863">
    <property type="term" value="F:formate dehydrogenase (NAD+) activity"/>
    <property type="evidence" value="ECO:0007669"/>
    <property type="project" value="InterPro"/>
</dbReference>
<accession>R0EJI5</accession>
<dbReference type="Pfam" id="PF00384">
    <property type="entry name" value="Molybdopterin"/>
    <property type="match status" value="1"/>
</dbReference>
<dbReference type="NCBIfam" id="TIGR01701">
    <property type="entry name" value="Fdhalpha-like"/>
    <property type="match status" value="1"/>
</dbReference>
<evidence type="ECO:0000256" key="8">
    <source>
        <dbReference type="ARBA" id="ARBA00023004"/>
    </source>
</evidence>
<evidence type="ECO:0000259" key="11">
    <source>
        <dbReference type="Pfam" id="PF01568"/>
    </source>
</evidence>
<evidence type="ECO:0000256" key="6">
    <source>
        <dbReference type="ARBA" id="ARBA00022723"/>
    </source>
</evidence>
<evidence type="ECO:0000256" key="4">
    <source>
        <dbReference type="ARBA" id="ARBA00022485"/>
    </source>
</evidence>
<dbReference type="EMBL" id="APMP01000019">
    <property type="protein sequence ID" value="ENZ81297.1"/>
    <property type="molecule type" value="Genomic_DNA"/>
</dbReference>
<evidence type="ECO:0000256" key="1">
    <source>
        <dbReference type="ARBA" id="ARBA00001942"/>
    </source>
</evidence>